<dbReference type="GO" id="GO:0004519">
    <property type="term" value="F:endonuclease activity"/>
    <property type="evidence" value="ECO:0007669"/>
    <property type="project" value="UniProtKB-KW"/>
</dbReference>
<reference evidence="1 2" key="1">
    <citation type="journal article" date="2020" name="Int. J. Syst. Evol. Microbiol.">
        <title>Reclassification of Streptomyces castelarensis and Streptomyces sporoclivatus as later heterotypic synonyms of Streptomyces antimycoticus.</title>
        <authorList>
            <person name="Komaki H."/>
            <person name="Tamura T."/>
        </authorList>
    </citation>
    <scope>NUCLEOTIDE SEQUENCE [LARGE SCALE GENOMIC DNA]</scope>
    <source>
        <strain evidence="1 2">NBRC 13459</strain>
    </source>
</reference>
<keyword evidence="2" id="KW-1185">Reference proteome</keyword>
<accession>A0A4D4LFU4</accession>
<evidence type="ECO:0000313" key="2">
    <source>
        <dbReference type="Proteomes" id="UP000301309"/>
    </source>
</evidence>
<protein>
    <submittedName>
        <fullName evidence="1">HNH endonuclease</fullName>
    </submittedName>
</protein>
<keyword evidence="1" id="KW-0378">Hydrolase</keyword>
<sequence>MIRLERSTLDGRTVKLLAQAQARLPELGLTEKVARNAWNAADGTRARIAAALRTMASGIERCMYCSESLGTAIDHFEPLRLAPHRVFDWYNHLLACSFCNSHAKGGTFPKDTVTGEPLLIDPTADEPVHHLRLSLTSGEYHCLTPRGCATIDVFQLNRGPLRKGRLDAVGQCLDTLAGCAALLAADDTAGAQKRMLRLRRQPLADVLQELRRIADRPSAALVVGDEAALAALRALYGQPVAEPVFVPRQTSRHEPDCRSWKTAAS</sequence>
<keyword evidence="1" id="KW-0255">Endonuclease</keyword>
<organism evidence="1 2">
    <name type="scientific">Streptomyces violaceusniger</name>
    <dbReference type="NCBI Taxonomy" id="68280"/>
    <lineage>
        <taxon>Bacteria</taxon>
        <taxon>Bacillati</taxon>
        <taxon>Actinomycetota</taxon>
        <taxon>Actinomycetes</taxon>
        <taxon>Kitasatosporales</taxon>
        <taxon>Streptomycetaceae</taxon>
        <taxon>Streptomyces</taxon>
        <taxon>Streptomyces violaceusniger group</taxon>
    </lineage>
</organism>
<dbReference type="EMBL" id="BJHW01000001">
    <property type="protein sequence ID" value="GDY57388.1"/>
    <property type="molecule type" value="Genomic_DNA"/>
</dbReference>
<dbReference type="Proteomes" id="UP000301309">
    <property type="component" value="Unassembled WGS sequence"/>
</dbReference>
<dbReference type="Gene3D" id="1.10.30.50">
    <property type="match status" value="1"/>
</dbReference>
<evidence type="ECO:0000313" key="1">
    <source>
        <dbReference type="EMBL" id="GDY57388.1"/>
    </source>
</evidence>
<keyword evidence="1" id="KW-0540">Nuclease</keyword>
<proteinExistence type="predicted"/>
<dbReference type="AlphaFoldDB" id="A0A4D4LFU4"/>
<name>A0A4D4LFU4_STRVO</name>
<gene>
    <name evidence="1" type="ORF">SVIO_080110</name>
</gene>
<comment type="caution">
    <text evidence="1">The sequence shown here is derived from an EMBL/GenBank/DDBJ whole genome shotgun (WGS) entry which is preliminary data.</text>
</comment>